<dbReference type="AlphaFoldDB" id="X1M9N5"/>
<sequence length="55" mass="5702">MKQKAKAVVLNARDNVATALADLEAGTSLELEVGGKYHVVSSETDHSTLANASSC</sequence>
<protein>
    <submittedName>
        <fullName evidence="1">Uncharacterized protein</fullName>
    </submittedName>
</protein>
<evidence type="ECO:0000313" key="1">
    <source>
        <dbReference type="EMBL" id="GAI14821.1"/>
    </source>
</evidence>
<dbReference type="EMBL" id="BARV01004042">
    <property type="protein sequence ID" value="GAI14821.1"/>
    <property type="molecule type" value="Genomic_DNA"/>
</dbReference>
<reference evidence="1" key="1">
    <citation type="journal article" date="2014" name="Front. Microbiol.">
        <title>High frequency of phylogenetically diverse reductive dehalogenase-homologous genes in deep subseafloor sedimentary metagenomes.</title>
        <authorList>
            <person name="Kawai M."/>
            <person name="Futagami T."/>
            <person name="Toyoda A."/>
            <person name="Takaki Y."/>
            <person name="Nishi S."/>
            <person name="Hori S."/>
            <person name="Arai W."/>
            <person name="Tsubouchi T."/>
            <person name="Morono Y."/>
            <person name="Uchiyama I."/>
            <person name="Ito T."/>
            <person name="Fujiyama A."/>
            <person name="Inagaki F."/>
            <person name="Takami H."/>
        </authorList>
    </citation>
    <scope>NUCLEOTIDE SEQUENCE</scope>
    <source>
        <strain evidence="1">Expedition CK06-06</strain>
    </source>
</reference>
<proteinExistence type="predicted"/>
<accession>X1M9N5</accession>
<organism evidence="1">
    <name type="scientific">marine sediment metagenome</name>
    <dbReference type="NCBI Taxonomy" id="412755"/>
    <lineage>
        <taxon>unclassified sequences</taxon>
        <taxon>metagenomes</taxon>
        <taxon>ecological metagenomes</taxon>
    </lineage>
</organism>
<name>X1M9N5_9ZZZZ</name>
<gene>
    <name evidence="1" type="ORF">S06H3_09252</name>
</gene>
<comment type="caution">
    <text evidence="1">The sequence shown here is derived from an EMBL/GenBank/DDBJ whole genome shotgun (WGS) entry which is preliminary data.</text>
</comment>